<dbReference type="NCBIfam" id="TIGR03696">
    <property type="entry name" value="Rhs_assc_core"/>
    <property type="match status" value="1"/>
</dbReference>
<dbReference type="EMBL" id="JACHVP010000001">
    <property type="protein sequence ID" value="MBB2966490.1"/>
    <property type="molecule type" value="Genomic_DNA"/>
</dbReference>
<proteinExistence type="predicted"/>
<dbReference type="Proteomes" id="UP000538196">
    <property type="component" value="Unassembled WGS sequence"/>
</dbReference>
<dbReference type="InterPro" id="IPR022385">
    <property type="entry name" value="Rhs_assc_core"/>
</dbReference>
<organism evidence="1 2">
    <name type="scientific">Leifsonia aquatica</name>
    <name type="common">Corynebacterium aquaticum</name>
    <dbReference type="NCBI Taxonomy" id="144185"/>
    <lineage>
        <taxon>Bacteria</taxon>
        <taxon>Bacillati</taxon>
        <taxon>Actinomycetota</taxon>
        <taxon>Actinomycetes</taxon>
        <taxon>Micrococcales</taxon>
        <taxon>Microbacteriaceae</taxon>
        <taxon>Leifsonia</taxon>
    </lineage>
</organism>
<dbReference type="AlphaFoldDB" id="A0A7W4UUD7"/>
<dbReference type="Gene3D" id="2.180.10.10">
    <property type="entry name" value="RHS repeat-associated core"/>
    <property type="match status" value="1"/>
</dbReference>
<evidence type="ECO:0000313" key="2">
    <source>
        <dbReference type="Proteomes" id="UP000538196"/>
    </source>
</evidence>
<evidence type="ECO:0000313" key="1">
    <source>
        <dbReference type="EMBL" id="MBB2966490.1"/>
    </source>
</evidence>
<name>A0A7W4UUD7_LEIAQ</name>
<sequence>MTQAVSGGVTSTYAGTSQRAVDAAWRIHQAQADYLFKAGIQDRATGLVKFGLRWYNPTTGTWTQQDTLDAPLDPANANRYAYAGGDPINGNDPAGTSDGGQAVLDCAREGAMGAITGLISDADTAGASSLIGGVVGCGVGILSDVYEGTEYGDEIESAESTALGIDLIYIAGAVLL</sequence>
<accession>A0A7W4UUD7</accession>
<reference evidence="1 2" key="1">
    <citation type="submission" date="2020-08" db="EMBL/GenBank/DDBJ databases">
        <title>Sequencing the genomes of 1000 actinobacteria strains.</title>
        <authorList>
            <person name="Klenk H.-P."/>
        </authorList>
    </citation>
    <scope>NUCLEOTIDE SEQUENCE [LARGE SCALE GENOMIC DNA]</scope>
    <source>
        <strain evidence="1 2">DSM 20146</strain>
    </source>
</reference>
<keyword evidence="2" id="KW-1185">Reference proteome</keyword>
<protein>
    <submittedName>
        <fullName evidence="1">RHS repeat-associated protein</fullName>
    </submittedName>
</protein>
<gene>
    <name evidence="1" type="ORF">FHX33_001222</name>
</gene>
<dbReference type="RefSeq" id="WP_081704165.1">
    <property type="nucleotide sequence ID" value="NZ_JACHVP010000001.1"/>
</dbReference>
<comment type="caution">
    <text evidence="1">The sequence shown here is derived from an EMBL/GenBank/DDBJ whole genome shotgun (WGS) entry which is preliminary data.</text>
</comment>